<dbReference type="InterPro" id="IPR013785">
    <property type="entry name" value="Aldolase_TIM"/>
</dbReference>
<proteinExistence type="inferred from homology"/>
<dbReference type="InterPro" id="IPR006638">
    <property type="entry name" value="Elp3/MiaA/NifB-like_rSAM"/>
</dbReference>
<dbReference type="Pfam" id="PF04055">
    <property type="entry name" value="Radical_SAM"/>
    <property type="match status" value="1"/>
</dbReference>
<keyword evidence="7 9" id="KW-0411">Iron-sulfur</keyword>
<feature type="binding site" evidence="9">
    <location>
        <position position="70"/>
    </location>
    <ligand>
        <name>[4Fe-4S] cluster</name>
        <dbReference type="ChEBI" id="CHEBI:49883"/>
        <label>2</label>
        <note>4Fe-4S-S-AdoMet</note>
    </ligand>
</feature>
<dbReference type="InterPro" id="IPR007197">
    <property type="entry name" value="rSAM"/>
</dbReference>
<feature type="binding site" evidence="9">
    <location>
        <position position="73"/>
    </location>
    <ligand>
        <name>[4Fe-4S] cluster</name>
        <dbReference type="ChEBI" id="CHEBI:49883"/>
        <label>2</label>
        <note>4Fe-4S-S-AdoMet</note>
    </ligand>
</feature>
<evidence type="ECO:0000256" key="7">
    <source>
        <dbReference type="ARBA" id="ARBA00023014"/>
    </source>
</evidence>
<dbReference type="EC" id="2.8.1.8" evidence="9"/>
<dbReference type="RefSeq" id="WP_207859001.1">
    <property type="nucleotide sequence ID" value="NZ_JAFREP010000008.1"/>
</dbReference>
<dbReference type="Pfam" id="PF16881">
    <property type="entry name" value="LIAS_N"/>
    <property type="match status" value="1"/>
</dbReference>
<dbReference type="NCBIfam" id="NF009544">
    <property type="entry name" value="PRK12928.1"/>
    <property type="match status" value="1"/>
</dbReference>
<dbReference type="InterPro" id="IPR058240">
    <property type="entry name" value="rSAM_sf"/>
</dbReference>
<dbReference type="SFLD" id="SFLDS00029">
    <property type="entry name" value="Radical_SAM"/>
    <property type="match status" value="1"/>
</dbReference>
<feature type="binding site" evidence="9">
    <location>
        <position position="66"/>
    </location>
    <ligand>
        <name>[4Fe-4S] cluster</name>
        <dbReference type="ChEBI" id="CHEBI:49883"/>
        <label>2</label>
        <note>4Fe-4S-S-AdoMet</note>
    </ligand>
</feature>
<evidence type="ECO:0000256" key="3">
    <source>
        <dbReference type="ARBA" id="ARBA00022679"/>
    </source>
</evidence>
<comment type="cofactor">
    <cofactor evidence="9">
        <name>[4Fe-4S] cluster</name>
        <dbReference type="ChEBI" id="CHEBI:49883"/>
    </cofactor>
    <text evidence="9">Binds 2 [4Fe-4S] clusters per subunit. One cluster is coordinated with 3 cysteines and an exchangeable S-adenosyl-L-methionine.</text>
</comment>
<dbReference type="AlphaFoldDB" id="A0A8J7Q7J8"/>
<dbReference type="Gene3D" id="3.20.20.70">
    <property type="entry name" value="Aldolase class I"/>
    <property type="match status" value="1"/>
</dbReference>
<dbReference type="EMBL" id="JAFREP010000008">
    <property type="protein sequence ID" value="MBO1319182.1"/>
    <property type="molecule type" value="Genomic_DNA"/>
</dbReference>
<feature type="binding site" evidence="9">
    <location>
        <position position="281"/>
    </location>
    <ligand>
        <name>[4Fe-4S] cluster</name>
        <dbReference type="ChEBI" id="CHEBI:49883"/>
        <label>1</label>
    </ligand>
</feature>
<organism evidence="11 12">
    <name type="scientific">Acanthopleuribacter pedis</name>
    <dbReference type="NCBI Taxonomy" id="442870"/>
    <lineage>
        <taxon>Bacteria</taxon>
        <taxon>Pseudomonadati</taxon>
        <taxon>Acidobacteriota</taxon>
        <taxon>Holophagae</taxon>
        <taxon>Acanthopleuribacterales</taxon>
        <taxon>Acanthopleuribacteraceae</taxon>
        <taxon>Acanthopleuribacter</taxon>
    </lineage>
</organism>
<dbReference type="SFLD" id="SFLDF00271">
    <property type="entry name" value="lipoyl_synthase"/>
    <property type="match status" value="1"/>
</dbReference>
<comment type="catalytic activity">
    <reaction evidence="8 9">
        <text>[[Fe-S] cluster scaffold protein carrying a second [4Fe-4S](2+) cluster] + N(6)-octanoyl-L-lysyl-[protein] + 2 oxidized [2Fe-2S]-[ferredoxin] + 2 S-adenosyl-L-methionine + 4 H(+) = [[Fe-S] cluster scaffold protein] + N(6)-[(R)-dihydrolipoyl]-L-lysyl-[protein] + 4 Fe(3+) + 2 hydrogen sulfide + 2 5'-deoxyadenosine + 2 L-methionine + 2 reduced [2Fe-2S]-[ferredoxin]</text>
        <dbReference type="Rhea" id="RHEA:16585"/>
        <dbReference type="Rhea" id="RHEA-COMP:9928"/>
        <dbReference type="Rhea" id="RHEA-COMP:10000"/>
        <dbReference type="Rhea" id="RHEA-COMP:10001"/>
        <dbReference type="Rhea" id="RHEA-COMP:10475"/>
        <dbReference type="Rhea" id="RHEA-COMP:14568"/>
        <dbReference type="Rhea" id="RHEA-COMP:14569"/>
        <dbReference type="ChEBI" id="CHEBI:15378"/>
        <dbReference type="ChEBI" id="CHEBI:17319"/>
        <dbReference type="ChEBI" id="CHEBI:29034"/>
        <dbReference type="ChEBI" id="CHEBI:29919"/>
        <dbReference type="ChEBI" id="CHEBI:33722"/>
        <dbReference type="ChEBI" id="CHEBI:33737"/>
        <dbReference type="ChEBI" id="CHEBI:33738"/>
        <dbReference type="ChEBI" id="CHEBI:57844"/>
        <dbReference type="ChEBI" id="CHEBI:59789"/>
        <dbReference type="ChEBI" id="CHEBI:78809"/>
        <dbReference type="ChEBI" id="CHEBI:83100"/>
        <dbReference type="EC" id="2.8.1.8"/>
    </reaction>
</comment>
<evidence type="ECO:0000256" key="8">
    <source>
        <dbReference type="ARBA" id="ARBA00047326"/>
    </source>
</evidence>
<dbReference type="SUPFAM" id="SSF102114">
    <property type="entry name" value="Radical SAM enzymes"/>
    <property type="match status" value="1"/>
</dbReference>
<keyword evidence="5 9" id="KW-0479">Metal-binding</keyword>
<dbReference type="InterPro" id="IPR031691">
    <property type="entry name" value="LIAS_N"/>
</dbReference>
<comment type="function">
    <text evidence="9">Catalyzes the radical-mediated insertion of two sulfur atoms into the C-6 and C-8 positions of the octanoyl moiety bound to the lipoyl domains of lipoate-dependent enzymes, thereby converting the octanoylated domains into lipoylated derivatives.</text>
</comment>
<dbReference type="GO" id="GO:0051539">
    <property type="term" value="F:4 iron, 4 sulfur cluster binding"/>
    <property type="evidence" value="ECO:0007669"/>
    <property type="project" value="UniProtKB-UniRule"/>
</dbReference>
<evidence type="ECO:0000256" key="6">
    <source>
        <dbReference type="ARBA" id="ARBA00023004"/>
    </source>
</evidence>
<sequence length="325" mass="36228">MKAKAKPTRKPEWLRMKLPGGDKVHEIKSRLREKKLFTVCEEARCPNLGECWSQGTATLMILGDTCTRGCRFCNVKSGNPRGWLDPLEPQKAAESVVAMDLNYVVITCVDRDDLPDGGAGQFAAVIREVQRVKPDCLVEVLASDYAGVHEHIATVADAGPDVFAHNVETVKRLTPTVRDPRAGYQQSLDVLAYVKEREPERITKSSLMLGLGETRHEIVETFADLRRHGVDVVTLGQYLRPSRKHLEVVEYLAPERFDALADEARRMGFLYVAAGPMVRSSYKAGEYFLANHIARQKAYRVRGQENPPTASGQVHDSLADLPFSV</sequence>
<dbReference type="SFLD" id="SFLDG01058">
    <property type="entry name" value="lipoyl_synthase_like"/>
    <property type="match status" value="1"/>
</dbReference>
<evidence type="ECO:0000313" key="11">
    <source>
        <dbReference type="EMBL" id="MBO1319182.1"/>
    </source>
</evidence>
<comment type="similarity">
    <text evidence="9">Belongs to the radical SAM superfamily. Lipoyl synthase family.</text>
</comment>
<dbReference type="PANTHER" id="PTHR10949">
    <property type="entry name" value="LIPOYL SYNTHASE"/>
    <property type="match status" value="1"/>
</dbReference>
<feature type="domain" description="Radical SAM core" evidence="10">
    <location>
        <begin position="52"/>
        <end position="270"/>
    </location>
</feature>
<dbReference type="GO" id="GO:0016992">
    <property type="term" value="F:lipoate synthase activity"/>
    <property type="evidence" value="ECO:0007669"/>
    <property type="project" value="UniProtKB-UniRule"/>
</dbReference>
<dbReference type="GO" id="GO:0046872">
    <property type="term" value="F:metal ion binding"/>
    <property type="evidence" value="ECO:0007669"/>
    <property type="project" value="UniProtKB-KW"/>
</dbReference>
<keyword evidence="3 9" id="KW-0808">Transferase</keyword>
<dbReference type="GO" id="GO:0009249">
    <property type="term" value="P:protein lipoylation"/>
    <property type="evidence" value="ECO:0007669"/>
    <property type="project" value="UniProtKB-UniRule"/>
</dbReference>
<dbReference type="HAMAP" id="MF_00206">
    <property type="entry name" value="Lipoyl_synth"/>
    <property type="match status" value="1"/>
</dbReference>
<evidence type="ECO:0000256" key="5">
    <source>
        <dbReference type="ARBA" id="ARBA00022723"/>
    </source>
</evidence>
<keyword evidence="2 9" id="KW-0963">Cytoplasm</keyword>
<keyword evidence="12" id="KW-1185">Reference proteome</keyword>
<dbReference type="UniPathway" id="UPA00538">
    <property type="reaction ID" value="UER00593"/>
</dbReference>
<dbReference type="FunFam" id="3.20.20.70:FF:000040">
    <property type="entry name" value="Lipoyl synthase"/>
    <property type="match status" value="1"/>
</dbReference>
<dbReference type="Proteomes" id="UP000664417">
    <property type="component" value="Unassembled WGS sequence"/>
</dbReference>
<dbReference type="GO" id="GO:0005737">
    <property type="term" value="C:cytoplasm"/>
    <property type="evidence" value="ECO:0007669"/>
    <property type="project" value="UniProtKB-SubCell"/>
</dbReference>
<comment type="pathway">
    <text evidence="9">Protein modification; protein lipoylation via endogenous pathway; protein N(6)-(lipoyl)lysine from octanoyl-[acyl-carrier-protein]: step 2/2.</text>
</comment>
<evidence type="ECO:0000256" key="2">
    <source>
        <dbReference type="ARBA" id="ARBA00022490"/>
    </source>
</evidence>
<evidence type="ECO:0000256" key="4">
    <source>
        <dbReference type="ARBA" id="ARBA00022691"/>
    </source>
</evidence>
<name>A0A8J7Q7J8_9BACT</name>
<feature type="binding site" evidence="9">
    <location>
        <position position="51"/>
    </location>
    <ligand>
        <name>[4Fe-4S] cluster</name>
        <dbReference type="ChEBI" id="CHEBI:49883"/>
        <label>1</label>
    </ligand>
</feature>
<evidence type="ECO:0000256" key="1">
    <source>
        <dbReference type="ARBA" id="ARBA00022485"/>
    </source>
</evidence>
<evidence type="ECO:0000313" key="12">
    <source>
        <dbReference type="Proteomes" id="UP000664417"/>
    </source>
</evidence>
<dbReference type="CDD" id="cd01335">
    <property type="entry name" value="Radical_SAM"/>
    <property type="match status" value="1"/>
</dbReference>
<feature type="binding site" evidence="9">
    <location>
        <position position="45"/>
    </location>
    <ligand>
        <name>[4Fe-4S] cluster</name>
        <dbReference type="ChEBI" id="CHEBI:49883"/>
        <label>1</label>
    </ligand>
</feature>
<dbReference type="PANTHER" id="PTHR10949:SF0">
    <property type="entry name" value="LIPOYL SYNTHASE, MITOCHONDRIAL"/>
    <property type="match status" value="1"/>
</dbReference>
<accession>A0A8J7Q7J8</accession>
<comment type="caution">
    <text evidence="11">The sequence shown here is derived from an EMBL/GenBank/DDBJ whole genome shotgun (WGS) entry which is preliminary data.</text>
</comment>
<keyword evidence="4 9" id="KW-0949">S-adenosyl-L-methionine</keyword>
<dbReference type="InterPro" id="IPR003698">
    <property type="entry name" value="Lipoyl_synth"/>
</dbReference>
<dbReference type="SMART" id="SM00729">
    <property type="entry name" value="Elp3"/>
    <property type="match status" value="1"/>
</dbReference>
<protein>
    <recommendedName>
        <fullName evidence="9">Lipoyl synthase</fullName>
        <ecNumber evidence="9">2.8.1.8</ecNumber>
    </recommendedName>
    <alternativeName>
        <fullName evidence="9">Lip-syn</fullName>
        <shortName evidence="9">LS</shortName>
    </alternativeName>
    <alternativeName>
        <fullName evidence="9">Lipoate synthase</fullName>
    </alternativeName>
    <alternativeName>
        <fullName evidence="9">Lipoic acid synthase</fullName>
    </alternativeName>
    <alternativeName>
        <fullName evidence="9">Sulfur insertion protein LipA</fullName>
    </alternativeName>
</protein>
<dbReference type="NCBIfam" id="NF004019">
    <property type="entry name" value="PRK05481.1"/>
    <property type="match status" value="1"/>
</dbReference>
<reference evidence="11" key="1">
    <citation type="submission" date="2021-03" db="EMBL/GenBank/DDBJ databases">
        <authorList>
            <person name="Wang G."/>
        </authorList>
    </citation>
    <scope>NUCLEOTIDE SEQUENCE</scope>
    <source>
        <strain evidence="11">KCTC 12899</strain>
    </source>
</reference>
<evidence type="ECO:0000259" key="10">
    <source>
        <dbReference type="PROSITE" id="PS51918"/>
    </source>
</evidence>
<comment type="subcellular location">
    <subcellularLocation>
        <location evidence="9">Cytoplasm</location>
    </subcellularLocation>
</comment>
<feature type="binding site" evidence="9">
    <location>
        <position position="40"/>
    </location>
    <ligand>
        <name>[4Fe-4S] cluster</name>
        <dbReference type="ChEBI" id="CHEBI:49883"/>
        <label>1</label>
    </ligand>
</feature>
<gene>
    <name evidence="9 11" type="primary">lipA</name>
    <name evidence="11" type="ORF">J3U88_11985</name>
</gene>
<dbReference type="PIRSF" id="PIRSF005963">
    <property type="entry name" value="Lipoyl_synth"/>
    <property type="match status" value="1"/>
</dbReference>
<keyword evidence="1 9" id="KW-0004">4Fe-4S</keyword>
<evidence type="ECO:0000256" key="9">
    <source>
        <dbReference type="HAMAP-Rule" id="MF_00206"/>
    </source>
</evidence>
<keyword evidence="6 9" id="KW-0408">Iron</keyword>
<dbReference type="PROSITE" id="PS51918">
    <property type="entry name" value="RADICAL_SAM"/>
    <property type="match status" value="1"/>
</dbReference>
<dbReference type="NCBIfam" id="TIGR00510">
    <property type="entry name" value="lipA"/>
    <property type="match status" value="1"/>
</dbReference>